<name>A0ABW2FPA2_9BACL</name>
<reference evidence="7" key="1">
    <citation type="journal article" date="2019" name="Int. J. Syst. Evol. Microbiol.">
        <title>The Global Catalogue of Microorganisms (GCM) 10K type strain sequencing project: providing services to taxonomists for standard genome sequencing and annotation.</title>
        <authorList>
            <consortium name="The Broad Institute Genomics Platform"/>
            <consortium name="The Broad Institute Genome Sequencing Center for Infectious Disease"/>
            <person name="Wu L."/>
            <person name="Ma J."/>
        </authorList>
    </citation>
    <scope>NUCLEOTIDE SEQUENCE [LARGE SCALE GENOMIC DNA]</scope>
    <source>
        <strain evidence="7">KCTC 12907</strain>
    </source>
</reference>
<evidence type="ECO:0000313" key="6">
    <source>
        <dbReference type="EMBL" id="MFC7152800.1"/>
    </source>
</evidence>
<accession>A0ABW2FPA2</accession>
<evidence type="ECO:0000256" key="1">
    <source>
        <dbReference type="ARBA" id="ARBA00023015"/>
    </source>
</evidence>
<dbReference type="PRINTS" id="PR00455">
    <property type="entry name" value="HTHTETR"/>
</dbReference>
<keyword evidence="3" id="KW-0804">Transcription</keyword>
<dbReference type="Pfam" id="PF00440">
    <property type="entry name" value="TetR_N"/>
    <property type="match status" value="1"/>
</dbReference>
<evidence type="ECO:0000313" key="7">
    <source>
        <dbReference type="Proteomes" id="UP001596378"/>
    </source>
</evidence>
<dbReference type="Pfam" id="PF16925">
    <property type="entry name" value="TetR_C_13"/>
    <property type="match status" value="1"/>
</dbReference>
<feature type="domain" description="HTH tetR-type" evidence="5">
    <location>
        <begin position="1"/>
        <end position="61"/>
    </location>
</feature>
<dbReference type="InterPro" id="IPR011075">
    <property type="entry name" value="TetR_C"/>
</dbReference>
<sequence length="192" mass="21697">MSSRDSLLKTTKELLWDRGYDALSPRTIQAESGTGQGSFYHHFRGKEDLARHAVNEVSKEMREALQSLFATDKKPMDRIRDYLLNSRAGLRGCRLGKLAQEEAVVGNSLIHPIAEYFSYLEEILVRTLEQAKQEGELEQDIAVEALVAMIASVVQGGYVLSRARQNPQQMDMAVNGAWDLLERMKRRPSDDV</sequence>
<comment type="caution">
    <text evidence="6">The sequence shown here is derived from an EMBL/GenBank/DDBJ whole genome shotgun (WGS) entry which is preliminary data.</text>
</comment>
<keyword evidence="1" id="KW-0805">Transcription regulation</keyword>
<dbReference type="SUPFAM" id="SSF46689">
    <property type="entry name" value="Homeodomain-like"/>
    <property type="match status" value="1"/>
</dbReference>
<dbReference type="Gene3D" id="1.10.357.10">
    <property type="entry name" value="Tetracycline Repressor, domain 2"/>
    <property type="match status" value="1"/>
</dbReference>
<dbReference type="SUPFAM" id="SSF48498">
    <property type="entry name" value="Tetracyclin repressor-like, C-terminal domain"/>
    <property type="match status" value="1"/>
</dbReference>
<dbReference type="InterPro" id="IPR001647">
    <property type="entry name" value="HTH_TetR"/>
</dbReference>
<keyword evidence="7" id="KW-1185">Reference proteome</keyword>
<proteinExistence type="predicted"/>
<feature type="DNA-binding region" description="H-T-H motif" evidence="4">
    <location>
        <begin position="24"/>
        <end position="43"/>
    </location>
</feature>
<evidence type="ECO:0000256" key="2">
    <source>
        <dbReference type="ARBA" id="ARBA00023125"/>
    </source>
</evidence>
<organism evidence="6 7">
    <name type="scientific">Cohnella cellulosilytica</name>
    <dbReference type="NCBI Taxonomy" id="986710"/>
    <lineage>
        <taxon>Bacteria</taxon>
        <taxon>Bacillati</taxon>
        <taxon>Bacillota</taxon>
        <taxon>Bacilli</taxon>
        <taxon>Bacillales</taxon>
        <taxon>Paenibacillaceae</taxon>
        <taxon>Cohnella</taxon>
    </lineage>
</organism>
<dbReference type="PROSITE" id="PS50977">
    <property type="entry name" value="HTH_TETR_2"/>
    <property type="match status" value="1"/>
</dbReference>
<dbReference type="InterPro" id="IPR036271">
    <property type="entry name" value="Tet_transcr_reg_TetR-rel_C_sf"/>
</dbReference>
<keyword evidence="2 4" id="KW-0238">DNA-binding</keyword>
<dbReference type="EMBL" id="JBHTAI010000026">
    <property type="protein sequence ID" value="MFC7152800.1"/>
    <property type="molecule type" value="Genomic_DNA"/>
</dbReference>
<dbReference type="Proteomes" id="UP001596378">
    <property type="component" value="Unassembled WGS sequence"/>
</dbReference>
<dbReference type="RefSeq" id="WP_378050939.1">
    <property type="nucleotide sequence ID" value="NZ_JBHMDN010000031.1"/>
</dbReference>
<protein>
    <submittedName>
        <fullName evidence="6">TetR/AcrR family transcriptional regulator</fullName>
    </submittedName>
</protein>
<evidence type="ECO:0000256" key="3">
    <source>
        <dbReference type="ARBA" id="ARBA00023163"/>
    </source>
</evidence>
<evidence type="ECO:0000256" key="4">
    <source>
        <dbReference type="PROSITE-ProRule" id="PRU00335"/>
    </source>
</evidence>
<gene>
    <name evidence="6" type="ORF">ACFQMJ_30045</name>
</gene>
<evidence type="ECO:0000259" key="5">
    <source>
        <dbReference type="PROSITE" id="PS50977"/>
    </source>
</evidence>
<dbReference type="PANTHER" id="PTHR47506:SF3">
    <property type="entry name" value="HTH-TYPE TRANSCRIPTIONAL REGULATOR LMRA"/>
    <property type="match status" value="1"/>
</dbReference>
<dbReference type="InterPro" id="IPR009057">
    <property type="entry name" value="Homeodomain-like_sf"/>
</dbReference>
<dbReference type="PANTHER" id="PTHR47506">
    <property type="entry name" value="TRANSCRIPTIONAL REGULATORY PROTEIN"/>
    <property type="match status" value="1"/>
</dbReference>